<dbReference type="Proteomes" id="UP001190700">
    <property type="component" value="Unassembled WGS sequence"/>
</dbReference>
<feature type="non-terminal residue" evidence="2">
    <location>
        <position position="162"/>
    </location>
</feature>
<sequence>MVRLAYFTLQPPYVSVRSPVYGECGGASGRGGDEEEIKTGAAAPRRRWRVVLEARRRRDLLLPVARECGGEAGRRGGVKEEIKTGEAAGPGGVACRLEGAPASAVAPPVAADGIAGAESGVVRKQRPGTGGERNAAERQAAAEAMKEEIKTGGGGAPASSGV</sequence>
<organism evidence="2 3">
    <name type="scientific">Cymbomonas tetramitiformis</name>
    <dbReference type="NCBI Taxonomy" id="36881"/>
    <lineage>
        <taxon>Eukaryota</taxon>
        <taxon>Viridiplantae</taxon>
        <taxon>Chlorophyta</taxon>
        <taxon>Pyramimonadophyceae</taxon>
        <taxon>Pyramimonadales</taxon>
        <taxon>Pyramimonadaceae</taxon>
        <taxon>Cymbomonas</taxon>
    </lineage>
</organism>
<name>A0AAE0EZN0_9CHLO</name>
<evidence type="ECO:0000256" key="1">
    <source>
        <dbReference type="SAM" id="MobiDB-lite"/>
    </source>
</evidence>
<proteinExistence type="predicted"/>
<accession>A0AAE0EZN0</accession>
<protein>
    <submittedName>
        <fullName evidence="2">Uncharacterized protein</fullName>
    </submittedName>
</protein>
<feature type="region of interest" description="Disordered" evidence="1">
    <location>
        <begin position="71"/>
        <end position="90"/>
    </location>
</feature>
<keyword evidence="3" id="KW-1185">Reference proteome</keyword>
<evidence type="ECO:0000313" key="3">
    <source>
        <dbReference type="Proteomes" id="UP001190700"/>
    </source>
</evidence>
<feature type="region of interest" description="Disordered" evidence="1">
    <location>
        <begin position="114"/>
        <end position="162"/>
    </location>
</feature>
<gene>
    <name evidence="2" type="ORF">CYMTET_44107</name>
</gene>
<dbReference type="EMBL" id="LGRX02029897">
    <property type="protein sequence ID" value="KAK3246353.1"/>
    <property type="molecule type" value="Genomic_DNA"/>
</dbReference>
<reference evidence="2 3" key="1">
    <citation type="journal article" date="2015" name="Genome Biol. Evol.">
        <title>Comparative Genomics of a Bacterivorous Green Alga Reveals Evolutionary Causalities and Consequences of Phago-Mixotrophic Mode of Nutrition.</title>
        <authorList>
            <person name="Burns J.A."/>
            <person name="Paasch A."/>
            <person name="Narechania A."/>
            <person name="Kim E."/>
        </authorList>
    </citation>
    <scope>NUCLEOTIDE SEQUENCE [LARGE SCALE GENOMIC DNA]</scope>
    <source>
        <strain evidence="2 3">PLY_AMNH</strain>
    </source>
</reference>
<dbReference type="AlphaFoldDB" id="A0AAE0EZN0"/>
<comment type="caution">
    <text evidence="2">The sequence shown here is derived from an EMBL/GenBank/DDBJ whole genome shotgun (WGS) entry which is preliminary data.</text>
</comment>
<evidence type="ECO:0000313" key="2">
    <source>
        <dbReference type="EMBL" id="KAK3246353.1"/>
    </source>
</evidence>
<feature type="compositionally biased region" description="Basic and acidic residues" evidence="1">
    <location>
        <begin position="71"/>
        <end position="84"/>
    </location>
</feature>